<feature type="transmembrane region" description="Helical" evidence="8">
    <location>
        <begin position="139"/>
        <end position="157"/>
    </location>
</feature>
<dbReference type="AlphaFoldDB" id="A0A1D3L3V0"/>
<dbReference type="InterPro" id="IPR044838">
    <property type="entry name" value="EGY1-like"/>
</dbReference>
<keyword evidence="7 8" id="KW-0472">Membrane</keyword>
<dbReference type="PATRIC" id="fig|129848.4.peg.1821"/>
<keyword evidence="4 10" id="KW-0378">Hydrolase</keyword>
<keyword evidence="11" id="KW-1185">Reference proteome</keyword>
<dbReference type="Pfam" id="PF02163">
    <property type="entry name" value="Peptidase_M50"/>
    <property type="match status" value="1"/>
</dbReference>
<keyword evidence="5" id="KW-0809">Transit peptide</keyword>
<dbReference type="CDD" id="cd06160">
    <property type="entry name" value="S2P-M50_like_2"/>
    <property type="match status" value="1"/>
</dbReference>
<dbReference type="PANTHER" id="PTHR31412:SF0">
    <property type="entry name" value="ZINC METALLOPROTEASE EGY1, CHLOROPLASTIC-RELATED"/>
    <property type="match status" value="1"/>
</dbReference>
<comment type="subcellular location">
    <subcellularLocation>
        <location evidence="1">Membrane</location>
        <topology evidence="1">Multi-pass membrane protein</topology>
    </subcellularLocation>
</comment>
<keyword evidence="3 8" id="KW-0812">Transmembrane</keyword>
<proteinExistence type="predicted"/>
<dbReference type="GO" id="GO:0008237">
    <property type="term" value="F:metallopeptidase activity"/>
    <property type="evidence" value="ECO:0007669"/>
    <property type="project" value="UniProtKB-KW"/>
</dbReference>
<dbReference type="EC" id="3.4.24.-" evidence="10"/>
<evidence type="ECO:0000313" key="11">
    <source>
        <dbReference type="Proteomes" id="UP000094707"/>
    </source>
</evidence>
<dbReference type="OrthoDB" id="19110at2157"/>
<evidence type="ECO:0000256" key="4">
    <source>
        <dbReference type="ARBA" id="ARBA00022801"/>
    </source>
</evidence>
<feature type="transmembrane region" description="Helical" evidence="8">
    <location>
        <begin position="317"/>
        <end position="335"/>
    </location>
</feature>
<protein>
    <submittedName>
        <fullName evidence="10">Putative zinc metalloprotease EGY1,chloroplastic</fullName>
        <ecNumber evidence="10">3.4.24.-</ecNumber>
    </submittedName>
</protein>
<gene>
    <name evidence="10" type="primary">EGY1</name>
    <name evidence="10" type="ORF">MCBB_1783</name>
</gene>
<evidence type="ECO:0000256" key="7">
    <source>
        <dbReference type="ARBA" id="ARBA00023136"/>
    </source>
</evidence>
<feature type="transmembrane region" description="Helical" evidence="8">
    <location>
        <begin position="230"/>
        <end position="253"/>
    </location>
</feature>
<feature type="transmembrane region" description="Helical" evidence="8">
    <location>
        <begin position="103"/>
        <end position="119"/>
    </location>
</feature>
<keyword evidence="6 8" id="KW-1133">Transmembrane helix</keyword>
<name>A0A1D3L3V0_9EURY</name>
<feature type="domain" description="Peptidase M50" evidence="9">
    <location>
        <begin position="108"/>
        <end position="278"/>
    </location>
</feature>
<feature type="transmembrane region" description="Helical" evidence="8">
    <location>
        <begin position="197"/>
        <end position="218"/>
    </location>
</feature>
<keyword evidence="10" id="KW-0482">Metalloprotease</keyword>
<feature type="transmembrane region" description="Helical" evidence="8">
    <location>
        <begin position="169"/>
        <end position="191"/>
    </location>
</feature>
<dbReference type="PANTHER" id="PTHR31412">
    <property type="entry name" value="ZINC METALLOPROTEASE EGY1"/>
    <property type="match status" value="1"/>
</dbReference>
<accession>A0A1D3L3V0</accession>
<dbReference type="InterPro" id="IPR008915">
    <property type="entry name" value="Peptidase_M50"/>
</dbReference>
<keyword evidence="2 10" id="KW-0645">Protease</keyword>
<evidence type="ECO:0000256" key="2">
    <source>
        <dbReference type="ARBA" id="ARBA00022670"/>
    </source>
</evidence>
<evidence type="ECO:0000256" key="1">
    <source>
        <dbReference type="ARBA" id="ARBA00004141"/>
    </source>
</evidence>
<evidence type="ECO:0000256" key="6">
    <source>
        <dbReference type="ARBA" id="ARBA00022989"/>
    </source>
</evidence>
<dbReference type="EMBL" id="LT607756">
    <property type="protein sequence ID" value="SCG86334.1"/>
    <property type="molecule type" value="Genomic_DNA"/>
</dbReference>
<feature type="transmembrane region" description="Helical" evidence="8">
    <location>
        <begin position="77"/>
        <end position="96"/>
    </location>
</feature>
<dbReference type="GO" id="GO:0006508">
    <property type="term" value="P:proteolysis"/>
    <property type="evidence" value="ECO:0007669"/>
    <property type="project" value="UniProtKB-KW"/>
</dbReference>
<evidence type="ECO:0000259" key="9">
    <source>
        <dbReference type="Pfam" id="PF02163"/>
    </source>
</evidence>
<sequence>MENFDIIEDYISKHFQIHGFHSTEEGSFFTVLSYDKKIFTQLVHEMDEIGYIPFIEPYNGFYRIGIAQKPERGESRVWINLLLFLATIATTLYAGYTFGGGKIWDAVAFSIAIIAVLGTHETAHFAAARKHGVDATLPYFVPAPTLIGTFGAVINVKSPIPTKNALFDLGFSGPLAGIIVAIPVLIIGILLSSVEPVSAGVLTFNPPLLMSILTYFLLPPVPSGYALNLHPVAFAGWVGIIVTMLNLMPVAFLDGGHISRSLFSEGVHKVVSMIGITVTVVLGWIPMAVLMFIILFATKRHPGALDNVSGITKWRKAMAVVMLLVFILCLSPVPGSPF</sequence>
<dbReference type="STRING" id="118062.MCBB_1783"/>
<dbReference type="KEGG" id="mcub:MCBB_1783"/>
<dbReference type="Proteomes" id="UP000094707">
    <property type="component" value="Chromosome I"/>
</dbReference>
<organism evidence="10 11">
    <name type="scientific">Methanobacterium congolense</name>
    <dbReference type="NCBI Taxonomy" id="118062"/>
    <lineage>
        <taxon>Archaea</taxon>
        <taxon>Methanobacteriati</taxon>
        <taxon>Methanobacteriota</taxon>
        <taxon>Methanomada group</taxon>
        <taxon>Methanobacteria</taxon>
        <taxon>Methanobacteriales</taxon>
        <taxon>Methanobacteriaceae</taxon>
        <taxon>Methanobacterium</taxon>
    </lineage>
</organism>
<evidence type="ECO:0000256" key="3">
    <source>
        <dbReference type="ARBA" id="ARBA00022692"/>
    </source>
</evidence>
<evidence type="ECO:0000256" key="5">
    <source>
        <dbReference type="ARBA" id="ARBA00022946"/>
    </source>
</evidence>
<feature type="transmembrane region" description="Helical" evidence="8">
    <location>
        <begin position="273"/>
        <end position="296"/>
    </location>
</feature>
<dbReference type="GO" id="GO:0016020">
    <property type="term" value="C:membrane"/>
    <property type="evidence" value="ECO:0007669"/>
    <property type="project" value="UniProtKB-SubCell"/>
</dbReference>
<reference evidence="10 11" key="1">
    <citation type="submission" date="2016-08" db="EMBL/GenBank/DDBJ databases">
        <authorList>
            <person name="Seilhamer J.J."/>
        </authorList>
    </citation>
    <scope>NUCLEOTIDE SEQUENCE [LARGE SCALE GENOMIC DNA]</scope>
    <source>
        <strain evidence="10">Buetzberg</strain>
    </source>
</reference>
<evidence type="ECO:0000256" key="8">
    <source>
        <dbReference type="SAM" id="Phobius"/>
    </source>
</evidence>
<evidence type="ECO:0000313" key="10">
    <source>
        <dbReference type="EMBL" id="SCG86334.1"/>
    </source>
</evidence>